<dbReference type="Pfam" id="PF01551">
    <property type="entry name" value="Peptidase_M23"/>
    <property type="match status" value="1"/>
</dbReference>
<feature type="transmembrane region" description="Helical" evidence="1">
    <location>
        <begin position="85"/>
        <end position="113"/>
    </location>
</feature>
<dbReference type="PANTHER" id="PTHR33734:SF22">
    <property type="entry name" value="MEMBRANE-BOUND LYTIC MUREIN TRANSGLYCOSYLASE D"/>
    <property type="match status" value="1"/>
</dbReference>
<name>A0A0G1XTH0_9BACT</name>
<keyword evidence="1" id="KW-1133">Transmembrane helix</keyword>
<protein>
    <submittedName>
        <fullName evidence="3">Peptidase M23B</fullName>
    </submittedName>
</protein>
<dbReference type="EMBL" id="LCPW01000007">
    <property type="protein sequence ID" value="KKW05892.1"/>
    <property type="molecule type" value="Genomic_DNA"/>
</dbReference>
<dbReference type="InterPro" id="IPR036779">
    <property type="entry name" value="LysM_dom_sf"/>
</dbReference>
<feature type="domain" description="LysM" evidence="2">
    <location>
        <begin position="207"/>
        <end position="261"/>
    </location>
</feature>
<dbReference type="SMART" id="SM00257">
    <property type="entry name" value="LysM"/>
    <property type="match status" value="2"/>
</dbReference>
<feature type="domain" description="LysM" evidence="2">
    <location>
        <begin position="147"/>
        <end position="201"/>
    </location>
</feature>
<comment type="caution">
    <text evidence="3">The sequence shown here is derived from an EMBL/GenBank/DDBJ whole genome shotgun (WGS) entry which is preliminary data.</text>
</comment>
<dbReference type="CDD" id="cd00118">
    <property type="entry name" value="LysM"/>
    <property type="match status" value="2"/>
</dbReference>
<evidence type="ECO:0000313" key="4">
    <source>
        <dbReference type="Proteomes" id="UP000034119"/>
    </source>
</evidence>
<dbReference type="Gene3D" id="2.70.70.10">
    <property type="entry name" value="Glucose Permease (Domain IIA)"/>
    <property type="match status" value="1"/>
</dbReference>
<dbReference type="InterPro" id="IPR016047">
    <property type="entry name" value="M23ase_b-sheet_dom"/>
</dbReference>
<dbReference type="Pfam" id="PF01476">
    <property type="entry name" value="LysM"/>
    <property type="match status" value="2"/>
</dbReference>
<proteinExistence type="predicted"/>
<reference evidence="3 4" key="1">
    <citation type="journal article" date="2015" name="Nature">
        <title>rRNA introns, odd ribosomes, and small enigmatic genomes across a large radiation of phyla.</title>
        <authorList>
            <person name="Brown C.T."/>
            <person name="Hug L.A."/>
            <person name="Thomas B.C."/>
            <person name="Sharon I."/>
            <person name="Castelle C.J."/>
            <person name="Singh A."/>
            <person name="Wilkins M.J."/>
            <person name="Williams K.H."/>
            <person name="Banfield J.F."/>
        </authorList>
    </citation>
    <scope>NUCLEOTIDE SEQUENCE [LARGE SCALE GENOMIC DNA]</scope>
</reference>
<dbReference type="AlphaFoldDB" id="A0A0G1XTH0"/>
<evidence type="ECO:0000259" key="2">
    <source>
        <dbReference type="PROSITE" id="PS51782"/>
    </source>
</evidence>
<gene>
    <name evidence="3" type="ORF">UY40_C0007G0031</name>
</gene>
<dbReference type="STRING" id="1618342.UY40_C0007G0031"/>
<dbReference type="PANTHER" id="PTHR33734">
    <property type="entry name" value="LYSM DOMAIN-CONTAINING GPI-ANCHORED PROTEIN 2"/>
    <property type="match status" value="1"/>
</dbReference>
<sequence length="369" mass="39968">MDRVVERPPLSAISGQLRLAIVGDYKKETLREDLAIFSRDLLFYTSNHLFRLVSSLGKFLFSGFKLSEGFKSWLARRFMRRKGQLAFPFAHLSLVGISFSLLILTTGLGGFIFKKAEPETASLSASILADDAEFITEESEIGSTKGTTHEVKEGETVYSIAQFYSRTVDDLVSANPQDIKESSDKDGAIIYQVKVGTVLAVPPIVGRDYVVEAGDTVESIARYFKSNAQQIVELNYIMGSGDLYKYVSANKDLYPGGKIIVPLPRTYTAGSFTIPAGTCQEVALGWPTDGGAGDVIGDYTWGHRGVDFGGAYGEPLFAVADGRVSAVSNFSSPCFSFGPACNYGYGGFVFMDIGDGLQARYGHISRAAG</sequence>
<accession>A0A0G1XTH0</accession>
<dbReference type="PROSITE" id="PS51782">
    <property type="entry name" value="LYSM"/>
    <property type="match status" value="2"/>
</dbReference>
<dbReference type="Proteomes" id="UP000034119">
    <property type="component" value="Unassembled WGS sequence"/>
</dbReference>
<dbReference type="SUPFAM" id="SSF51261">
    <property type="entry name" value="Duplicated hybrid motif"/>
    <property type="match status" value="1"/>
</dbReference>
<dbReference type="Gene3D" id="3.10.350.10">
    <property type="entry name" value="LysM domain"/>
    <property type="match status" value="2"/>
</dbReference>
<evidence type="ECO:0000256" key="1">
    <source>
        <dbReference type="SAM" id="Phobius"/>
    </source>
</evidence>
<organism evidence="3 4">
    <name type="scientific">candidate division CPR1 bacterium GW2011_GWC1_49_13</name>
    <dbReference type="NCBI Taxonomy" id="1618342"/>
    <lineage>
        <taxon>Bacteria</taxon>
        <taxon>candidate division CPR1</taxon>
    </lineage>
</organism>
<dbReference type="SUPFAM" id="SSF54106">
    <property type="entry name" value="LysM domain"/>
    <property type="match status" value="2"/>
</dbReference>
<keyword evidence="1" id="KW-0472">Membrane</keyword>
<dbReference type="InterPro" id="IPR011055">
    <property type="entry name" value="Dup_hybrid_motif"/>
</dbReference>
<dbReference type="CDD" id="cd12797">
    <property type="entry name" value="M23_peptidase"/>
    <property type="match status" value="1"/>
</dbReference>
<keyword evidence="1" id="KW-0812">Transmembrane</keyword>
<dbReference type="InterPro" id="IPR018392">
    <property type="entry name" value="LysM"/>
</dbReference>
<evidence type="ECO:0000313" key="3">
    <source>
        <dbReference type="EMBL" id="KKW05892.1"/>
    </source>
</evidence>